<keyword evidence="3" id="KW-1185">Reference proteome</keyword>
<reference evidence="2 3" key="1">
    <citation type="submission" date="2015-08" db="EMBL/GenBank/DDBJ databases">
        <title>The complete genome sequence of Bacillus beveridgei MLTeJB.</title>
        <authorList>
            <person name="Hanson T.E."/>
            <person name="Mesa C."/>
            <person name="Basesman S.M."/>
            <person name="Oremland R.S."/>
        </authorList>
    </citation>
    <scope>NUCLEOTIDE SEQUENCE [LARGE SCALE GENOMIC DNA]</scope>
    <source>
        <strain evidence="2 3">MLTeJB</strain>
    </source>
</reference>
<dbReference type="CDD" id="cd07583">
    <property type="entry name" value="nitrilase_5"/>
    <property type="match status" value="1"/>
</dbReference>
<evidence type="ECO:0000313" key="2">
    <source>
        <dbReference type="EMBL" id="AOM82522.1"/>
    </source>
</evidence>
<dbReference type="AlphaFoldDB" id="A0A1D7QU23"/>
<dbReference type="InterPro" id="IPR036526">
    <property type="entry name" value="C-N_Hydrolase_sf"/>
</dbReference>
<dbReference type="GO" id="GO:0004040">
    <property type="term" value="F:amidase activity"/>
    <property type="evidence" value="ECO:0007669"/>
    <property type="project" value="UniProtKB-EC"/>
</dbReference>
<dbReference type="EC" id="3.5.1.4" evidence="2"/>
<evidence type="ECO:0000259" key="1">
    <source>
        <dbReference type="PROSITE" id="PS50263"/>
    </source>
</evidence>
<evidence type="ECO:0000313" key="3">
    <source>
        <dbReference type="Proteomes" id="UP000094463"/>
    </source>
</evidence>
<dbReference type="GO" id="GO:0050152">
    <property type="term" value="F:omega-amidase activity"/>
    <property type="evidence" value="ECO:0007669"/>
    <property type="project" value="TreeGrafter"/>
</dbReference>
<dbReference type="STRING" id="632773.BBEV_1154"/>
<dbReference type="KEGG" id="bbev:BBEV_1154"/>
<name>A0A1D7QU23_9BACI</name>
<dbReference type="PANTHER" id="PTHR47799:SF1">
    <property type="entry name" value="OMEGA-AMIDASE YAFV"/>
    <property type="match status" value="1"/>
</dbReference>
<dbReference type="EMBL" id="CP012502">
    <property type="protein sequence ID" value="AOM82522.1"/>
    <property type="molecule type" value="Genomic_DNA"/>
</dbReference>
<keyword evidence="2" id="KW-0378">Hydrolase</keyword>
<dbReference type="Proteomes" id="UP000094463">
    <property type="component" value="Chromosome"/>
</dbReference>
<organism evidence="2 3">
    <name type="scientific">Salisediminibacterium beveridgei</name>
    <dbReference type="NCBI Taxonomy" id="632773"/>
    <lineage>
        <taxon>Bacteria</taxon>
        <taxon>Bacillati</taxon>
        <taxon>Bacillota</taxon>
        <taxon>Bacilli</taxon>
        <taxon>Bacillales</taxon>
        <taxon>Bacillaceae</taxon>
        <taxon>Salisediminibacterium</taxon>
    </lineage>
</organism>
<dbReference type="SUPFAM" id="SSF56317">
    <property type="entry name" value="Carbon-nitrogen hydrolase"/>
    <property type="match status" value="1"/>
</dbReference>
<accession>A0A1D7QU23</accession>
<dbReference type="Gene3D" id="3.60.110.10">
    <property type="entry name" value="Carbon-nitrogen hydrolase"/>
    <property type="match status" value="1"/>
</dbReference>
<dbReference type="InterPro" id="IPR003010">
    <property type="entry name" value="C-N_Hydrolase"/>
</dbReference>
<dbReference type="GO" id="GO:0106008">
    <property type="term" value="F:2-oxoglutaramate amidase activity"/>
    <property type="evidence" value="ECO:0007669"/>
    <property type="project" value="TreeGrafter"/>
</dbReference>
<feature type="domain" description="CN hydrolase" evidence="1">
    <location>
        <begin position="11"/>
        <end position="248"/>
    </location>
</feature>
<dbReference type="PATRIC" id="fig|632773.3.peg.1225"/>
<protein>
    <submittedName>
        <fullName evidence="2">Aliphatic amidase amiE</fullName>
        <ecNumber evidence="2">3.5.1.4</ecNumber>
    </submittedName>
</protein>
<dbReference type="PANTHER" id="PTHR47799">
    <property type="entry name" value="OMEGA-AMIDASE YAFV"/>
    <property type="match status" value="1"/>
</dbReference>
<dbReference type="PROSITE" id="PS50263">
    <property type="entry name" value="CN_HYDROLASE"/>
    <property type="match status" value="1"/>
</dbReference>
<dbReference type="Pfam" id="PF00795">
    <property type="entry name" value="CN_hydrolase"/>
    <property type="match status" value="1"/>
</dbReference>
<gene>
    <name evidence="2" type="ORF">BBEV_1154</name>
</gene>
<dbReference type="InterPro" id="IPR052737">
    <property type="entry name" value="Omega-amidase_YafV"/>
</dbReference>
<proteinExistence type="predicted"/>
<sequence>MYLIGGIKMKWRVAIVQMDVTYGDPVKNREKIHSLLADQNFGDVDVIVLPELWSTGYDLASLPELCQKHQNGDIAFLQELALSYHSMVVGGSIAFEENGHYYNQMLVIDRDGSIQKEYRKIHLFRLMNEEKYLSEGETNGQFTLEGVPCSGFICYDIRFPEWIRTHVLNGSKVLFTVAEWPLARVDHWRTLLISRAIENQCYVIASNRVGSDPKNEFGGHSLVIDPWGQVLREGDTYLEEVLIKEIDLDEVEAIRQRIAVFDDRRPEMYTSWLD</sequence>